<name>A0A9N8ZMA2_FUNMO</name>
<sequence>MIKSESIKLVVRVVNKAAYGITKEVTLVKNYGIIEYTNVITSEEYLFSHDHHHHPHLRRIEMSKFLNPDLGSLRNFKKEIGSTDSEILNACNWYKMIFLIPNNHFNNNLICQLLAHSN</sequence>
<keyword evidence="2" id="KW-1185">Reference proteome</keyword>
<dbReference type="AlphaFoldDB" id="A0A9N8ZMA2"/>
<proteinExistence type="predicted"/>
<evidence type="ECO:0000313" key="1">
    <source>
        <dbReference type="EMBL" id="CAG8500605.1"/>
    </source>
</evidence>
<evidence type="ECO:0000313" key="2">
    <source>
        <dbReference type="Proteomes" id="UP000789375"/>
    </source>
</evidence>
<comment type="caution">
    <text evidence="1">The sequence shown here is derived from an EMBL/GenBank/DDBJ whole genome shotgun (WGS) entry which is preliminary data.</text>
</comment>
<organism evidence="1 2">
    <name type="scientific">Funneliformis mosseae</name>
    <name type="common">Endomycorrhizal fungus</name>
    <name type="synonym">Glomus mosseae</name>
    <dbReference type="NCBI Taxonomy" id="27381"/>
    <lineage>
        <taxon>Eukaryota</taxon>
        <taxon>Fungi</taxon>
        <taxon>Fungi incertae sedis</taxon>
        <taxon>Mucoromycota</taxon>
        <taxon>Glomeromycotina</taxon>
        <taxon>Glomeromycetes</taxon>
        <taxon>Glomerales</taxon>
        <taxon>Glomeraceae</taxon>
        <taxon>Funneliformis</taxon>
    </lineage>
</organism>
<reference evidence="1" key="1">
    <citation type="submission" date="2021-06" db="EMBL/GenBank/DDBJ databases">
        <authorList>
            <person name="Kallberg Y."/>
            <person name="Tangrot J."/>
            <person name="Rosling A."/>
        </authorList>
    </citation>
    <scope>NUCLEOTIDE SEQUENCE</scope>
    <source>
        <strain evidence="1">87-6 pot B 2015</strain>
    </source>
</reference>
<protein>
    <submittedName>
        <fullName evidence="1">6431_t:CDS:1</fullName>
    </submittedName>
</protein>
<gene>
    <name evidence="1" type="ORF">FMOSSE_LOCUS4016</name>
</gene>
<dbReference type="EMBL" id="CAJVPP010000647">
    <property type="protein sequence ID" value="CAG8500605.1"/>
    <property type="molecule type" value="Genomic_DNA"/>
</dbReference>
<dbReference type="Proteomes" id="UP000789375">
    <property type="component" value="Unassembled WGS sequence"/>
</dbReference>
<accession>A0A9N8ZMA2</accession>